<dbReference type="OrthoDB" id="9762913at2"/>
<dbReference type="Proteomes" id="UP000248706">
    <property type="component" value="Unassembled WGS sequence"/>
</dbReference>
<dbReference type="InterPro" id="IPR016162">
    <property type="entry name" value="Ald_DH_N"/>
</dbReference>
<evidence type="ECO:0000256" key="4">
    <source>
        <dbReference type="ARBA" id="ARBA00023027"/>
    </source>
</evidence>
<dbReference type="Gene3D" id="3.40.605.10">
    <property type="entry name" value="Aldehyde Dehydrogenase, Chain A, domain 1"/>
    <property type="match status" value="1"/>
</dbReference>
<dbReference type="PROSITE" id="PS00070">
    <property type="entry name" value="ALDEHYDE_DEHYDR_CYS"/>
    <property type="match status" value="1"/>
</dbReference>
<name>A0A328VH88_9CHLR</name>
<dbReference type="InterPro" id="IPR005932">
    <property type="entry name" value="RocA"/>
</dbReference>
<evidence type="ECO:0000256" key="7">
    <source>
        <dbReference type="ARBA" id="ARBA00061617"/>
    </source>
</evidence>
<keyword evidence="12" id="KW-1185">Reference proteome</keyword>
<protein>
    <recommendedName>
        <fullName evidence="5">L-glutamate gamma-semialdehyde dehydrogenase</fullName>
        <ecNumber evidence="2">1.2.1.88</ecNumber>
    </recommendedName>
    <alternativeName>
        <fullName evidence="5">L-glutamate gamma-semialdehyde dehydrogenase</fullName>
    </alternativeName>
</protein>
<evidence type="ECO:0000313" key="12">
    <source>
        <dbReference type="Proteomes" id="UP000248706"/>
    </source>
</evidence>
<evidence type="ECO:0000259" key="10">
    <source>
        <dbReference type="Pfam" id="PF00171"/>
    </source>
</evidence>
<comment type="caution">
    <text evidence="11">The sequence shown here is derived from an EMBL/GenBank/DDBJ whole genome shotgun (WGS) entry which is preliminary data.</text>
</comment>
<dbReference type="InterPro" id="IPR015590">
    <property type="entry name" value="Aldehyde_DH_dom"/>
</dbReference>
<accession>A0A328VH88</accession>
<dbReference type="EMBL" id="MCIF01000002">
    <property type="protein sequence ID" value="RAQ95110.1"/>
    <property type="molecule type" value="Genomic_DNA"/>
</dbReference>
<dbReference type="GO" id="GO:0010133">
    <property type="term" value="P:L-proline catabolic process to L-glutamate"/>
    <property type="evidence" value="ECO:0007669"/>
    <property type="project" value="TreeGrafter"/>
</dbReference>
<dbReference type="GO" id="GO:0003842">
    <property type="term" value="F:L-glutamate gamma-semialdehyde dehydrogenase activity"/>
    <property type="evidence" value="ECO:0007669"/>
    <property type="project" value="UniProtKB-EC"/>
</dbReference>
<evidence type="ECO:0000256" key="6">
    <source>
        <dbReference type="ARBA" id="ARBA00048142"/>
    </source>
</evidence>
<evidence type="ECO:0000256" key="9">
    <source>
        <dbReference type="RuleBase" id="RU003345"/>
    </source>
</evidence>
<dbReference type="SUPFAM" id="SSF53720">
    <property type="entry name" value="ALDH-like"/>
    <property type="match status" value="1"/>
</dbReference>
<dbReference type="InterPro" id="IPR016161">
    <property type="entry name" value="Ald_DH/histidinol_DH"/>
</dbReference>
<evidence type="ECO:0000256" key="1">
    <source>
        <dbReference type="ARBA" id="ARBA00004786"/>
    </source>
</evidence>
<keyword evidence="3 9" id="KW-0560">Oxidoreductase</keyword>
<dbReference type="Pfam" id="PF00171">
    <property type="entry name" value="Aldedh"/>
    <property type="match status" value="1"/>
</dbReference>
<dbReference type="NCBIfam" id="TIGR01237">
    <property type="entry name" value="D1pyr5carbox2"/>
    <property type="match status" value="1"/>
</dbReference>
<evidence type="ECO:0000313" key="11">
    <source>
        <dbReference type="EMBL" id="RAQ95110.1"/>
    </source>
</evidence>
<proteinExistence type="inferred from homology"/>
<dbReference type="InterPro" id="IPR029510">
    <property type="entry name" value="Ald_DH_CS_GLU"/>
</dbReference>
<dbReference type="GO" id="GO:0009898">
    <property type="term" value="C:cytoplasmic side of plasma membrane"/>
    <property type="evidence" value="ECO:0007669"/>
    <property type="project" value="TreeGrafter"/>
</dbReference>
<dbReference type="FunFam" id="3.40.605.10:FF:000045">
    <property type="entry name" value="1-pyrroline-5-carboxylate dehydrogenase 1"/>
    <property type="match status" value="1"/>
</dbReference>
<feature type="active site" evidence="8">
    <location>
        <position position="297"/>
    </location>
</feature>
<reference evidence="11 12" key="1">
    <citation type="submission" date="2016-08" db="EMBL/GenBank/DDBJ databases">
        <title>Analysis of Carbohydrate Active Enzymes in Thermogemmatispora T81 Reveals Carbohydrate Degradation Ability.</title>
        <authorList>
            <person name="Tomazini A."/>
            <person name="Lal S."/>
            <person name="Stott M."/>
            <person name="Henrissat B."/>
            <person name="Polikarpov I."/>
            <person name="Sparling R."/>
            <person name="Levin D.B."/>
        </authorList>
    </citation>
    <scope>NUCLEOTIDE SEQUENCE [LARGE SCALE GENOMIC DNA]</scope>
    <source>
        <strain evidence="11 12">T81</strain>
    </source>
</reference>
<dbReference type="PROSITE" id="PS00687">
    <property type="entry name" value="ALDEHYDE_DEHYDR_GLU"/>
    <property type="match status" value="1"/>
</dbReference>
<dbReference type="InterPro" id="IPR016160">
    <property type="entry name" value="Ald_DH_CS_CYS"/>
</dbReference>
<dbReference type="CDD" id="cd07124">
    <property type="entry name" value="ALDH_PutA-P5CDH-RocA"/>
    <property type="match status" value="1"/>
</dbReference>
<dbReference type="Gene3D" id="3.40.309.10">
    <property type="entry name" value="Aldehyde Dehydrogenase, Chain A, domain 2"/>
    <property type="match status" value="1"/>
</dbReference>
<evidence type="ECO:0000256" key="2">
    <source>
        <dbReference type="ARBA" id="ARBA00012884"/>
    </source>
</evidence>
<comment type="similarity">
    <text evidence="7">Belongs to the aldehyde dehydrogenase family. RocA subfamily.</text>
</comment>
<dbReference type="RefSeq" id="WP_112427564.1">
    <property type="nucleotide sequence ID" value="NZ_MCIF01000002.1"/>
</dbReference>
<organism evidence="11 12">
    <name type="scientific">Thermogemmatispora tikiterensis</name>
    <dbReference type="NCBI Taxonomy" id="1825093"/>
    <lineage>
        <taxon>Bacteria</taxon>
        <taxon>Bacillati</taxon>
        <taxon>Chloroflexota</taxon>
        <taxon>Ktedonobacteria</taxon>
        <taxon>Thermogemmatisporales</taxon>
        <taxon>Thermogemmatisporaceae</taxon>
        <taxon>Thermogemmatispora</taxon>
    </lineage>
</organism>
<comment type="pathway">
    <text evidence="1">Amino-acid degradation; L-proline degradation into L-glutamate; L-glutamate from L-proline: step 2/2.</text>
</comment>
<dbReference type="InterPro" id="IPR050485">
    <property type="entry name" value="Proline_metab_enzyme"/>
</dbReference>
<dbReference type="EC" id="1.2.1.88" evidence="2"/>
<dbReference type="AlphaFoldDB" id="A0A328VH88"/>
<dbReference type="InterPro" id="IPR016163">
    <property type="entry name" value="Ald_DH_C"/>
</dbReference>
<sequence length="526" mass="57826">MTITAEHVLERARTPFRNEPLTDFSRPENRRAQEEALAQVRSELGRTYPLIIGGQHIQNSETFASVNPAQPDQVIGYFSRATLDQVDQAVRVAAEAFEQWKRVPAHERANYLFAAADRLRERRFLFNAWMIYEVAKSWTEADADTAEAIDFLEFYAREMLRLAEEQPLVRIPDEDNELVYIPLGVGAVIPPWNFPGAIMVGMTSASFVAGNTVVLKPSSASPTIAAQFVRILEDIGLPAGVVNFLTGAGSSIGDALVSHPLTRFIAFTGSRDVGLRINELAAKTQPGQRWIKRTILEMGGKDAIVVDETADLEAAAHGIVTSAFGFQGQKCSACSRAIIVESVYDQVLQKVVEKAKQLSIGDVTRPETFMGPVIDANAFKKITDYIEIGKGEGRLVLGGGHHGPGYYIEPTIFADVDPHARIAQEEIFGPVLAFIRAKDFSDALRIANDTEYGLTGSVYTRDPERIQRAKEEFHVGNLYFNRKCTGALVGVHPFGGFNMSGTDSKAGGRDYLLLFTQAKAISVKKL</sequence>
<evidence type="ECO:0000256" key="8">
    <source>
        <dbReference type="PROSITE-ProRule" id="PRU10007"/>
    </source>
</evidence>
<gene>
    <name evidence="11" type="ORF">A4R35_06150</name>
</gene>
<evidence type="ECO:0000256" key="5">
    <source>
        <dbReference type="ARBA" id="ARBA00032259"/>
    </source>
</evidence>
<dbReference type="PANTHER" id="PTHR42862">
    <property type="entry name" value="DELTA-1-PYRROLINE-5-CARBOXYLATE DEHYDROGENASE 1, ISOFORM A-RELATED"/>
    <property type="match status" value="1"/>
</dbReference>
<dbReference type="NCBIfam" id="NF002852">
    <property type="entry name" value="PRK03137.1"/>
    <property type="match status" value="1"/>
</dbReference>
<keyword evidence="4" id="KW-0520">NAD</keyword>
<dbReference type="GO" id="GO:0004657">
    <property type="term" value="F:proline dehydrogenase activity"/>
    <property type="evidence" value="ECO:0007669"/>
    <property type="project" value="UniProtKB-ARBA"/>
</dbReference>
<feature type="domain" description="Aldehyde dehydrogenase" evidence="10">
    <location>
        <begin position="59"/>
        <end position="521"/>
    </location>
</feature>
<dbReference type="FunFam" id="3.40.309.10:FF:000005">
    <property type="entry name" value="1-pyrroline-5-carboxylate dehydrogenase 1"/>
    <property type="match status" value="1"/>
</dbReference>
<evidence type="ECO:0000256" key="3">
    <source>
        <dbReference type="ARBA" id="ARBA00023002"/>
    </source>
</evidence>
<comment type="catalytic activity">
    <reaction evidence="6">
        <text>L-glutamate 5-semialdehyde + NAD(+) + H2O = L-glutamate + NADH + 2 H(+)</text>
        <dbReference type="Rhea" id="RHEA:30235"/>
        <dbReference type="ChEBI" id="CHEBI:15377"/>
        <dbReference type="ChEBI" id="CHEBI:15378"/>
        <dbReference type="ChEBI" id="CHEBI:29985"/>
        <dbReference type="ChEBI" id="CHEBI:57540"/>
        <dbReference type="ChEBI" id="CHEBI:57945"/>
        <dbReference type="ChEBI" id="CHEBI:58066"/>
        <dbReference type="EC" id="1.2.1.88"/>
    </reaction>
</comment>
<dbReference type="PANTHER" id="PTHR42862:SF1">
    <property type="entry name" value="DELTA-1-PYRROLINE-5-CARBOXYLATE DEHYDROGENASE 2, ISOFORM A-RELATED"/>
    <property type="match status" value="1"/>
</dbReference>